<sequence>MQKKKKKLYPLKFVEGNSLLDSDSVISNGFLAENSMDDVIETYLADLLGPKVLEYYRGELPVTVRVIDAEQPLPVMACPDDITARERYLVWGRPFLWYFSNVGPGARVYYGFKEQMSAETLYNAVVEGTLRDRMYSFVPHEGDSLFVRGGMPFSAEGMLKIVEIAGNSPVTYHLEQIPELGEAMDILDYSPVSGENSEVGDCHFVVNLRNISRESRVEPSAYGSFIIYVCVGGQALIRTNDGAEYPVANMETVFIPESMEDFALVPAGGQPVRLLEIFMTRLDEPVKDSYIDDEAGDGHCHGHHECGCGDHGCTHDGHDHRKS</sequence>
<dbReference type="Gene3D" id="2.60.120.10">
    <property type="entry name" value="Jelly Rolls"/>
    <property type="match status" value="2"/>
</dbReference>
<proteinExistence type="predicted"/>
<name>A0A9D9DJR5_9BACT</name>
<evidence type="ECO:0000313" key="1">
    <source>
        <dbReference type="EMBL" id="MBO8428763.1"/>
    </source>
</evidence>
<dbReference type="EMBL" id="JADINB010000056">
    <property type="protein sequence ID" value="MBO8428763.1"/>
    <property type="molecule type" value="Genomic_DNA"/>
</dbReference>
<gene>
    <name evidence="1" type="ORF">IAC68_02375</name>
</gene>
<dbReference type="AlphaFoldDB" id="A0A9D9DJR5"/>
<evidence type="ECO:0000313" key="2">
    <source>
        <dbReference type="Proteomes" id="UP000823635"/>
    </source>
</evidence>
<dbReference type="InterPro" id="IPR011051">
    <property type="entry name" value="RmlC_Cupin_sf"/>
</dbReference>
<comment type="caution">
    <text evidence="1">The sequence shown here is derived from an EMBL/GenBank/DDBJ whole genome shotgun (WGS) entry which is preliminary data.</text>
</comment>
<dbReference type="Proteomes" id="UP000823635">
    <property type="component" value="Unassembled WGS sequence"/>
</dbReference>
<reference evidence="1" key="1">
    <citation type="submission" date="2020-10" db="EMBL/GenBank/DDBJ databases">
        <authorList>
            <person name="Gilroy R."/>
        </authorList>
    </citation>
    <scope>NUCLEOTIDE SEQUENCE</scope>
    <source>
        <strain evidence="1">15467</strain>
    </source>
</reference>
<accession>A0A9D9DJR5</accession>
<organism evidence="1 2">
    <name type="scientific">Candidatus Egerieousia excrementavium</name>
    <dbReference type="NCBI Taxonomy" id="2840778"/>
    <lineage>
        <taxon>Bacteria</taxon>
        <taxon>Pseudomonadati</taxon>
        <taxon>Bacteroidota</taxon>
        <taxon>Bacteroidia</taxon>
        <taxon>Bacteroidales</taxon>
        <taxon>Candidatus Egerieousia</taxon>
    </lineage>
</organism>
<protein>
    <submittedName>
        <fullName evidence="1">Uncharacterized protein</fullName>
    </submittedName>
</protein>
<reference evidence="1" key="2">
    <citation type="journal article" date="2021" name="PeerJ">
        <title>Extensive microbial diversity within the chicken gut microbiome revealed by metagenomics and culture.</title>
        <authorList>
            <person name="Gilroy R."/>
            <person name="Ravi A."/>
            <person name="Getino M."/>
            <person name="Pursley I."/>
            <person name="Horton D.L."/>
            <person name="Alikhan N.F."/>
            <person name="Baker D."/>
            <person name="Gharbi K."/>
            <person name="Hall N."/>
            <person name="Watson M."/>
            <person name="Adriaenssens E.M."/>
            <person name="Foster-Nyarko E."/>
            <person name="Jarju S."/>
            <person name="Secka A."/>
            <person name="Antonio M."/>
            <person name="Oren A."/>
            <person name="Chaudhuri R.R."/>
            <person name="La Ragione R."/>
            <person name="Hildebrand F."/>
            <person name="Pallen M.J."/>
        </authorList>
    </citation>
    <scope>NUCLEOTIDE SEQUENCE</scope>
    <source>
        <strain evidence="1">15467</strain>
    </source>
</reference>
<dbReference type="SUPFAM" id="SSF51182">
    <property type="entry name" value="RmlC-like cupins"/>
    <property type="match status" value="1"/>
</dbReference>
<dbReference type="InterPro" id="IPR014710">
    <property type="entry name" value="RmlC-like_jellyroll"/>
</dbReference>